<evidence type="ECO:0000313" key="2">
    <source>
        <dbReference type="WBParaSite" id="PS1159_v2.g13454.t1"/>
    </source>
</evidence>
<name>A0AC35F394_9BILA</name>
<dbReference type="Proteomes" id="UP000887580">
    <property type="component" value="Unplaced"/>
</dbReference>
<dbReference type="WBParaSite" id="PS1159_v2.g13454.t1">
    <property type="protein sequence ID" value="PS1159_v2.g13454.t1"/>
    <property type="gene ID" value="PS1159_v2.g13454"/>
</dbReference>
<protein>
    <submittedName>
        <fullName evidence="2">Uncharacterized protein</fullName>
    </submittedName>
</protein>
<evidence type="ECO:0000313" key="1">
    <source>
        <dbReference type="Proteomes" id="UP000887580"/>
    </source>
</evidence>
<organism evidence="1 2">
    <name type="scientific">Panagrolaimus sp. PS1159</name>
    <dbReference type="NCBI Taxonomy" id="55785"/>
    <lineage>
        <taxon>Eukaryota</taxon>
        <taxon>Metazoa</taxon>
        <taxon>Ecdysozoa</taxon>
        <taxon>Nematoda</taxon>
        <taxon>Chromadorea</taxon>
        <taxon>Rhabditida</taxon>
        <taxon>Tylenchina</taxon>
        <taxon>Panagrolaimomorpha</taxon>
        <taxon>Panagrolaimoidea</taxon>
        <taxon>Panagrolaimidae</taxon>
        <taxon>Panagrolaimus</taxon>
    </lineage>
</organism>
<accession>A0AC35F394</accession>
<sequence length="418" mass="47063">MPRDIHRALEQLEEYHAELTRTSDIELRYAIEKIIASFKTRLFNALCDIQEFYDNTLMNERISFNQKSVASREFAERWEKTPPFSGAYMRSYFPAATTLGGKYDQSSRPIYSTTTLPPTTEHRPYSAISNRFIDESGREWEIEEVLLDIRSVGLGFSITGGIDKQPDQLIRVTEILKDGAVAKDGRIKMNDIILKINDLDCTSIEHQRAVDAINDFAQQGFIRLIVKRPKSNRSLSQSYLADSHLRREEPQSVYGSPAPFRSRSLHQLPVPSHQPSSSIANQSYQSFIQPTPPGRIVDPNMALNLYEPRLVTLKKGDGGLGFNIVGGEDGEPIYISHVLPGGVADLSGNVRKGDVLLQVNDTNLRTATHQTAAIALRGSPGPFVHLHLQFRPREFAEFENKVDRLRQDMLAGRISGLR</sequence>
<proteinExistence type="predicted"/>
<reference evidence="2" key="1">
    <citation type="submission" date="2022-11" db="UniProtKB">
        <authorList>
            <consortium name="WormBaseParasite"/>
        </authorList>
    </citation>
    <scope>IDENTIFICATION</scope>
</reference>